<keyword evidence="8 9" id="KW-0961">Cell wall biogenesis/degradation</keyword>
<dbReference type="GO" id="GO:0071555">
    <property type="term" value="P:cell wall organization"/>
    <property type="evidence" value="ECO:0007669"/>
    <property type="project" value="UniProtKB-UniRule"/>
</dbReference>
<comment type="function">
    <text evidence="8 9">Involved in peptidoglycan biosynthesis. Transports lipid-linked peptidoglycan precursors from the inner to the outer leaflet of the cytoplasmic membrane.</text>
</comment>
<dbReference type="UniPathway" id="UPA00219"/>
<feature type="transmembrane region" description="Helical" evidence="8">
    <location>
        <begin position="234"/>
        <end position="255"/>
    </location>
</feature>
<feature type="transmembrane region" description="Helical" evidence="8">
    <location>
        <begin position="166"/>
        <end position="185"/>
    </location>
</feature>
<evidence type="ECO:0000256" key="3">
    <source>
        <dbReference type="ARBA" id="ARBA00022692"/>
    </source>
</evidence>
<keyword evidence="6 8" id="KW-1133">Transmembrane helix</keyword>
<dbReference type="PIRSF" id="PIRSF002869">
    <property type="entry name" value="MviN"/>
    <property type="match status" value="1"/>
</dbReference>
<evidence type="ECO:0000256" key="8">
    <source>
        <dbReference type="HAMAP-Rule" id="MF_02078"/>
    </source>
</evidence>
<feature type="transmembrane region" description="Helical" evidence="8">
    <location>
        <begin position="95"/>
        <end position="118"/>
    </location>
</feature>
<dbReference type="AlphaFoldDB" id="U4KQT9"/>
<sequence>MKPKPKQFLSSLVKTVSLLTLITISSKMLGLLREVGIASYFGVGLTSDAFYAALIIPALLFTSVGVAIQNLFMIEFTAVKNQFEDIDHQSRLSSNVSNILVIIAIIIASFSFILTPYIVKVIAPGFTDPDKFNLTVKLTRILIPTMVIIPVYQIRASMLRVYERFVTVALIDLCFNLFQISYLFIFADRFGIEGLAYSILFAYLTQWLTIEIIAHKMGFKIKKILDFKDPHWVIIFRLFIPTMISFGIIQVNSMVDKIIASNLGDGAISALNYGFMIRNLIYTVVISTILMVVYPILLKSKEANQMDSYHEVGNKTLEILWVLTLPLTTLLMIFSKPVVSILFERGEFTDMATKITSDVLFYYAIGIAFFAVKEFLVIVSYTHKNRRLPLFITLIGALLNIGFSLVLKQSMGVNGIAFGLAISEIISVVIMVIYIYKNQYLQVQSSFRELMVIFLINVVLAYGLYSIYPRLGLSSHKLIELSLLILYGTIFMTVYALMLHLFKIRLFRDFFKQIRRKSDV</sequence>
<dbReference type="PANTHER" id="PTHR47019:SF1">
    <property type="entry name" value="LIPID II FLIPPASE MURJ"/>
    <property type="match status" value="1"/>
</dbReference>
<dbReference type="EMBL" id="FO681348">
    <property type="protein sequence ID" value="CCV65143.1"/>
    <property type="molecule type" value="Genomic_DNA"/>
</dbReference>
<evidence type="ECO:0000256" key="5">
    <source>
        <dbReference type="ARBA" id="ARBA00022984"/>
    </source>
</evidence>
<keyword evidence="3 8" id="KW-0812">Transmembrane</keyword>
<dbReference type="STRING" id="61635.BN85301220"/>
<comment type="subcellular location">
    <subcellularLocation>
        <location evidence="1 8">Cell membrane</location>
        <topology evidence="1 8">Multi-pass membrane protein</topology>
    </subcellularLocation>
</comment>
<gene>
    <name evidence="8" type="primary">murJ</name>
    <name evidence="10" type="ORF">BN85301220</name>
</gene>
<comment type="pathway">
    <text evidence="8">Cell wall biogenesis; peptidoglycan biosynthesis.</text>
</comment>
<proteinExistence type="inferred from homology"/>
<keyword evidence="2 8" id="KW-1003">Cell membrane</keyword>
<keyword evidence="4 8" id="KW-0133">Cell shape</keyword>
<dbReference type="GO" id="GO:0034204">
    <property type="term" value="P:lipid translocation"/>
    <property type="evidence" value="ECO:0007669"/>
    <property type="project" value="TreeGrafter"/>
</dbReference>
<feature type="transmembrane region" description="Helical" evidence="8">
    <location>
        <begin position="359"/>
        <end position="381"/>
    </location>
</feature>
<feature type="transmembrane region" description="Helical" evidence="8">
    <location>
        <begin position="319"/>
        <end position="339"/>
    </location>
</feature>
<keyword evidence="5 8" id="KW-0573">Peptidoglycan synthesis</keyword>
<dbReference type="KEGG" id="abra:BN85301220"/>
<dbReference type="GO" id="GO:0009252">
    <property type="term" value="P:peptidoglycan biosynthetic process"/>
    <property type="evidence" value="ECO:0007669"/>
    <property type="project" value="UniProtKB-UniRule"/>
</dbReference>
<feature type="transmembrane region" description="Helical" evidence="8">
    <location>
        <begin position="413"/>
        <end position="435"/>
    </location>
</feature>
<dbReference type="InterPro" id="IPR051050">
    <property type="entry name" value="Lipid_II_flippase_MurJ/MviN"/>
</dbReference>
<evidence type="ECO:0000256" key="2">
    <source>
        <dbReference type="ARBA" id="ARBA00022475"/>
    </source>
</evidence>
<feature type="transmembrane region" description="Helical" evidence="8">
    <location>
        <begin position="197"/>
        <end position="214"/>
    </location>
</feature>
<name>U4KQT9_9MOLU</name>
<feature type="transmembrane region" description="Helical" evidence="8">
    <location>
        <begin position="275"/>
        <end position="298"/>
    </location>
</feature>
<evidence type="ECO:0000313" key="10">
    <source>
        <dbReference type="EMBL" id="CCV65143.1"/>
    </source>
</evidence>
<dbReference type="RefSeq" id="WP_030004011.1">
    <property type="nucleotide sequence ID" value="NC_022549.1"/>
</dbReference>
<comment type="similarity">
    <text evidence="8 9">Belongs to the MurJ/MviN family.</text>
</comment>
<dbReference type="OrthoDB" id="9804143at2"/>
<dbReference type="NCBIfam" id="TIGR01695">
    <property type="entry name" value="murJ_mviN"/>
    <property type="match status" value="1"/>
</dbReference>
<dbReference type="Proteomes" id="UP000032737">
    <property type="component" value="Chromosome"/>
</dbReference>
<dbReference type="HOGENOM" id="CLU_006797_5_1_14"/>
<organism evidence="10 11">
    <name type="scientific">Acholeplasma brassicae</name>
    <dbReference type="NCBI Taxonomy" id="61635"/>
    <lineage>
        <taxon>Bacteria</taxon>
        <taxon>Bacillati</taxon>
        <taxon>Mycoplasmatota</taxon>
        <taxon>Mollicutes</taxon>
        <taxon>Acholeplasmatales</taxon>
        <taxon>Acholeplasmataceae</taxon>
        <taxon>Acholeplasma</taxon>
    </lineage>
</organism>
<accession>U4KQT9</accession>
<dbReference type="GO" id="GO:0008360">
    <property type="term" value="P:regulation of cell shape"/>
    <property type="evidence" value="ECO:0007669"/>
    <property type="project" value="UniProtKB-UniRule"/>
</dbReference>
<feature type="transmembrane region" description="Helical" evidence="8">
    <location>
        <begin position="388"/>
        <end position="407"/>
    </location>
</feature>
<evidence type="ECO:0000313" key="11">
    <source>
        <dbReference type="Proteomes" id="UP000032737"/>
    </source>
</evidence>
<evidence type="ECO:0000256" key="9">
    <source>
        <dbReference type="PIRNR" id="PIRNR002869"/>
    </source>
</evidence>
<dbReference type="GO" id="GO:0015648">
    <property type="term" value="F:lipid-linked peptidoglycan transporter activity"/>
    <property type="evidence" value="ECO:0007669"/>
    <property type="project" value="UniProtKB-UniRule"/>
</dbReference>
<dbReference type="Pfam" id="PF03023">
    <property type="entry name" value="MurJ"/>
    <property type="match status" value="1"/>
</dbReference>
<dbReference type="HAMAP" id="MF_02078">
    <property type="entry name" value="MurJ_MviN"/>
    <property type="match status" value="1"/>
</dbReference>
<keyword evidence="11" id="KW-1185">Reference proteome</keyword>
<dbReference type="GO" id="GO:0005886">
    <property type="term" value="C:plasma membrane"/>
    <property type="evidence" value="ECO:0007669"/>
    <property type="project" value="UniProtKB-SubCell"/>
</dbReference>
<keyword evidence="8 9" id="KW-0813">Transport</keyword>
<dbReference type="PANTHER" id="PTHR47019">
    <property type="entry name" value="LIPID II FLIPPASE MURJ"/>
    <property type="match status" value="1"/>
</dbReference>
<reference evidence="10 11" key="1">
    <citation type="journal article" date="2013" name="J. Mol. Microbiol. Biotechnol.">
        <title>Analysis of the Complete Genomes of Acholeplasma brassicae , A. palmae and A. laidlawii and Their Comparison to the Obligate Parasites from ' Candidatus Phytoplasma'.</title>
        <authorList>
            <person name="Kube M."/>
            <person name="Siewert C."/>
            <person name="Migdoll A.M."/>
            <person name="Duduk B."/>
            <person name="Holz S."/>
            <person name="Rabus R."/>
            <person name="Seemuller E."/>
            <person name="Mitrovic J."/>
            <person name="Muller I."/>
            <person name="Buttner C."/>
            <person name="Reinhardt R."/>
        </authorList>
    </citation>
    <scope>NUCLEOTIDE SEQUENCE [LARGE SCALE GENOMIC DNA]</scope>
    <source>
        <strain evidence="11">0502</strain>
    </source>
</reference>
<dbReference type="InterPro" id="IPR004268">
    <property type="entry name" value="MurJ"/>
</dbReference>
<dbReference type="PRINTS" id="PR01806">
    <property type="entry name" value="VIRFACTRMVIN"/>
</dbReference>
<feature type="transmembrane region" description="Helical" evidence="8">
    <location>
        <begin position="138"/>
        <end position="154"/>
    </location>
</feature>
<evidence type="ECO:0000256" key="6">
    <source>
        <dbReference type="ARBA" id="ARBA00022989"/>
    </source>
</evidence>
<evidence type="ECO:0000256" key="7">
    <source>
        <dbReference type="ARBA" id="ARBA00023136"/>
    </source>
</evidence>
<feature type="transmembrane region" description="Helical" evidence="8">
    <location>
        <begin position="485"/>
        <end position="507"/>
    </location>
</feature>
<feature type="transmembrane region" description="Helical" evidence="8">
    <location>
        <begin position="447"/>
        <end position="465"/>
    </location>
</feature>
<protein>
    <recommendedName>
        <fullName evidence="8">Probable lipid II flippase MurJ</fullName>
    </recommendedName>
</protein>
<feature type="transmembrane region" description="Helical" evidence="8">
    <location>
        <begin position="49"/>
        <end position="74"/>
    </location>
</feature>
<evidence type="ECO:0000256" key="1">
    <source>
        <dbReference type="ARBA" id="ARBA00004651"/>
    </source>
</evidence>
<keyword evidence="7 8" id="KW-0472">Membrane</keyword>
<evidence type="ECO:0000256" key="4">
    <source>
        <dbReference type="ARBA" id="ARBA00022960"/>
    </source>
</evidence>